<organism evidence="5 6">
    <name type="scientific">Gossypium raimondii</name>
    <name type="common">Peruvian cotton</name>
    <name type="synonym">Gossypium klotzschianum subsp. raimondii</name>
    <dbReference type="NCBI Taxonomy" id="29730"/>
    <lineage>
        <taxon>Eukaryota</taxon>
        <taxon>Viridiplantae</taxon>
        <taxon>Streptophyta</taxon>
        <taxon>Embryophyta</taxon>
        <taxon>Tracheophyta</taxon>
        <taxon>Spermatophyta</taxon>
        <taxon>Magnoliopsida</taxon>
        <taxon>eudicotyledons</taxon>
        <taxon>Gunneridae</taxon>
        <taxon>Pentapetalae</taxon>
        <taxon>rosids</taxon>
        <taxon>malvids</taxon>
        <taxon>Malvales</taxon>
        <taxon>Malvaceae</taxon>
        <taxon>Malvoideae</taxon>
        <taxon>Gossypium</taxon>
    </lineage>
</organism>
<dbReference type="EMBL" id="CM001751">
    <property type="protein sequence ID" value="KJB76258.1"/>
    <property type="molecule type" value="Genomic_DNA"/>
</dbReference>
<evidence type="ECO:0000259" key="3">
    <source>
        <dbReference type="Pfam" id="PF23247"/>
    </source>
</evidence>
<feature type="domain" description="Disease resistance protein At4g27190-like leucine-rich repeats" evidence="3">
    <location>
        <begin position="476"/>
        <end position="608"/>
    </location>
</feature>
<dbReference type="SUPFAM" id="SSF52540">
    <property type="entry name" value="P-loop containing nucleoside triphosphate hydrolases"/>
    <property type="match status" value="1"/>
</dbReference>
<dbReference type="InterPro" id="IPR056789">
    <property type="entry name" value="LRR_R13L1-DRL21"/>
</dbReference>
<dbReference type="Proteomes" id="UP000032304">
    <property type="component" value="Chromosome 12"/>
</dbReference>
<keyword evidence="1" id="KW-0732">Signal</keyword>
<dbReference type="AlphaFoldDB" id="A0A0D2TKK6"/>
<feature type="chain" id="PRO_5002265035" description="NB-ARC domain-containing protein" evidence="1">
    <location>
        <begin position="23"/>
        <end position="707"/>
    </location>
</feature>
<dbReference type="OMA" id="YFERRAW"/>
<gene>
    <name evidence="5" type="ORF">B456_012G080700</name>
</gene>
<keyword evidence="6" id="KW-1185">Reference proteome</keyword>
<dbReference type="Gene3D" id="3.80.10.10">
    <property type="entry name" value="Ribonuclease Inhibitor"/>
    <property type="match status" value="1"/>
</dbReference>
<accession>A0A0D2TKK6</accession>
<dbReference type="InterPro" id="IPR027417">
    <property type="entry name" value="P-loop_NTPase"/>
</dbReference>
<dbReference type="eggNOG" id="KOG4658">
    <property type="taxonomic scope" value="Eukaryota"/>
</dbReference>
<feature type="domain" description="R13L1/DRL21-like LRR repeat region" evidence="4">
    <location>
        <begin position="385"/>
        <end position="450"/>
    </location>
</feature>
<reference evidence="5 6" key="1">
    <citation type="journal article" date="2012" name="Nature">
        <title>Repeated polyploidization of Gossypium genomes and the evolution of spinnable cotton fibres.</title>
        <authorList>
            <person name="Paterson A.H."/>
            <person name="Wendel J.F."/>
            <person name="Gundlach H."/>
            <person name="Guo H."/>
            <person name="Jenkins J."/>
            <person name="Jin D."/>
            <person name="Llewellyn D."/>
            <person name="Showmaker K.C."/>
            <person name="Shu S."/>
            <person name="Udall J."/>
            <person name="Yoo M.J."/>
            <person name="Byers R."/>
            <person name="Chen W."/>
            <person name="Doron-Faigenboim A."/>
            <person name="Duke M.V."/>
            <person name="Gong L."/>
            <person name="Grimwood J."/>
            <person name="Grover C."/>
            <person name="Grupp K."/>
            <person name="Hu G."/>
            <person name="Lee T.H."/>
            <person name="Li J."/>
            <person name="Lin L."/>
            <person name="Liu T."/>
            <person name="Marler B.S."/>
            <person name="Page J.T."/>
            <person name="Roberts A.W."/>
            <person name="Romanel E."/>
            <person name="Sanders W.S."/>
            <person name="Szadkowski E."/>
            <person name="Tan X."/>
            <person name="Tang H."/>
            <person name="Xu C."/>
            <person name="Wang J."/>
            <person name="Wang Z."/>
            <person name="Zhang D."/>
            <person name="Zhang L."/>
            <person name="Ashrafi H."/>
            <person name="Bedon F."/>
            <person name="Bowers J.E."/>
            <person name="Brubaker C.L."/>
            <person name="Chee P.W."/>
            <person name="Das S."/>
            <person name="Gingle A.R."/>
            <person name="Haigler C.H."/>
            <person name="Harker D."/>
            <person name="Hoffmann L.V."/>
            <person name="Hovav R."/>
            <person name="Jones D.C."/>
            <person name="Lemke C."/>
            <person name="Mansoor S."/>
            <person name="ur Rahman M."/>
            <person name="Rainville L.N."/>
            <person name="Rambani A."/>
            <person name="Reddy U.K."/>
            <person name="Rong J.K."/>
            <person name="Saranga Y."/>
            <person name="Scheffler B.E."/>
            <person name="Scheffler J.A."/>
            <person name="Stelly D.M."/>
            <person name="Triplett B.A."/>
            <person name="Van Deynze A."/>
            <person name="Vaslin M.F."/>
            <person name="Waghmare V.N."/>
            <person name="Walford S.A."/>
            <person name="Wright R.J."/>
            <person name="Zaki E.A."/>
            <person name="Zhang T."/>
            <person name="Dennis E.S."/>
            <person name="Mayer K.F."/>
            <person name="Peterson D.G."/>
            <person name="Rokhsar D.S."/>
            <person name="Wang X."/>
            <person name="Schmutz J."/>
        </authorList>
    </citation>
    <scope>NUCLEOTIDE SEQUENCE [LARGE SCALE GENOMIC DNA]</scope>
</reference>
<dbReference type="InterPro" id="IPR032675">
    <property type="entry name" value="LRR_dom_sf"/>
</dbReference>
<evidence type="ECO:0000313" key="5">
    <source>
        <dbReference type="EMBL" id="KJB76258.1"/>
    </source>
</evidence>
<name>A0A0D2TKK6_GOSRA</name>
<proteinExistence type="predicted"/>
<feature type="domain" description="NB-ARC" evidence="2">
    <location>
        <begin position="128"/>
        <end position="186"/>
    </location>
</feature>
<dbReference type="InterPro" id="IPR057135">
    <property type="entry name" value="At4g27190-like_LRR"/>
</dbReference>
<dbReference type="Gene3D" id="3.40.50.300">
    <property type="entry name" value="P-loop containing nucleotide triphosphate hydrolases"/>
    <property type="match status" value="1"/>
</dbReference>
<dbReference type="Gramene" id="KJB76258">
    <property type="protein sequence ID" value="KJB76258"/>
    <property type="gene ID" value="B456_012G080700"/>
</dbReference>
<dbReference type="PANTHER" id="PTHR47186:SF3">
    <property type="entry name" value="OS09G0267800 PROTEIN"/>
    <property type="match status" value="1"/>
</dbReference>
<sequence length="707" mass="81350">MAAREPFLVGLLQFLLNSLASGELMDFRFHGGIQEKLNKWRKMFQAISNVEHDQVPSHFTCLNAIVVHLDVSTGSRTDSITTQLQYISNRSTKKKPLNSYFPTELSVYGKYTNKKRYFELMTRDGSSDDNFSIIPIVGMDGVGNTTLAHLIYNDKACKGFDPKFWVDQSYDDLDIANETLLNMRKCNNIVNHWEGLKFVFMAGAPGTPEYFKLNPLIDDDFWSFFVDHAVPNTDFDTSQNLDGLHGEEDVDIVPVLRLSYHYLPSHLKWCFAYYSILKKYEFENIELILLWMRHPCLGECYLTTKALDLFSKLRCLRVLCLSGYYIRFLPESIRYLKLLRYFNLSFTKIRNLPESTTNMCNLQALILKSCFYLEKWPTNIFEYIVLEKLQPCTKLTKLTIAYYGGTKFPTWHRESSFSHMVHLDLDNCQRCITLPPLGQFPSLKDLCIRSLYAVKSLGLEFFRDAVSEPFPALETLEFEDLREWKDWKFPLDVANAIFHRLCKLTITSCPKLAGKLPSHLPSLEKLVLYRCQQLVVLIPSLPMLNGLMICGYKELVQTSTIGFSKLDRMELSNISKLTCLTEGFMQGLTEVRNLEIHVCKDLLSLGSLNFVRYLEITNGLPLISLGEEEEAKETTQLDNPFTSNLPSSLKILEIKDCFELQCALDEEENVNDNIRNTGLLKELTIKSCPLLTCLSVLEHFQIFILSQ</sequence>
<evidence type="ECO:0000313" key="6">
    <source>
        <dbReference type="Proteomes" id="UP000032304"/>
    </source>
</evidence>
<dbReference type="InterPro" id="IPR002182">
    <property type="entry name" value="NB-ARC"/>
</dbReference>
<dbReference type="PRINTS" id="PR00364">
    <property type="entry name" value="DISEASERSIST"/>
</dbReference>
<dbReference type="Pfam" id="PF25019">
    <property type="entry name" value="LRR_R13L1-DRL21"/>
    <property type="match status" value="1"/>
</dbReference>
<protein>
    <recommendedName>
        <fullName evidence="7">NB-ARC domain-containing protein</fullName>
    </recommendedName>
</protein>
<dbReference type="Pfam" id="PF23247">
    <property type="entry name" value="LRR_RPS2"/>
    <property type="match status" value="1"/>
</dbReference>
<evidence type="ECO:0000256" key="1">
    <source>
        <dbReference type="SAM" id="SignalP"/>
    </source>
</evidence>
<dbReference type="PANTHER" id="PTHR47186">
    <property type="entry name" value="LEUCINE-RICH REPEAT-CONTAINING PROTEIN 57"/>
    <property type="match status" value="1"/>
</dbReference>
<evidence type="ECO:0000259" key="4">
    <source>
        <dbReference type="Pfam" id="PF25019"/>
    </source>
</evidence>
<feature type="signal peptide" evidence="1">
    <location>
        <begin position="1"/>
        <end position="22"/>
    </location>
</feature>
<evidence type="ECO:0008006" key="7">
    <source>
        <dbReference type="Google" id="ProtNLM"/>
    </source>
</evidence>
<dbReference type="SUPFAM" id="SSF52058">
    <property type="entry name" value="L domain-like"/>
    <property type="match status" value="1"/>
</dbReference>
<evidence type="ECO:0000259" key="2">
    <source>
        <dbReference type="Pfam" id="PF00931"/>
    </source>
</evidence>
<dbReference type="Pfam" id="PF00931">
    <property type="entry name" value="NB-ARC"/>
    <property type="match status" value="1"/>
</dbReference>